<accession>A0A1I7UH53</accession>
<proteinExistence type="predicted"/>
<protein>
    <submittedName>
        <fullName evidence="3">MATH domain-containing protein</fullName>
    </submittedName>
</protein>
<name>A0A1I7UH53_9PELO</name>
<evidence type="ECO:0000313" key="2">
    <source>
        <dbReference type="Proteomes" id="UP000095282"/>
    </source>
</evidence>
<keyword evidence="2" id="KW-1185">Reference proteome</keyword>
<dbReference type="Proteomes" id="UP000095282">
    <property type="component" value="Unplaced"/>
</dbReference>
<reference evidence="3" key="1">
    <citation type="submission" date="2016-11" db="UniProtKB">
        <authorList>
            <consortium name="WormBaseParasite"/>
        </authorList>
    </citation>
    <scope>IDENTIFICATION</scope>
</reference>
<sequence>MEKVKSIGKEDDSKSEQLKNETLALNNELNDLKVTEDEKIKKLEEEQQPIQRGPIAPAEIISNNSDNRIQQNNGGASNETSSNEGMRITLGNLCFKQHPNNPHKWIIVNEGSPTNSGSSI</sequence>
<organism evidence="2 3">
    <name type="scientific">Caenorhabditis tropicalis</name>
    <dbReference type="NCBI Taxonomy" id="1561998"/>
    <lineage>
        <taxon>Eukaryota</taxon>
        <taxon>Metazoa</taxon>
        <taxon>Ecdysozoa</taxon>
        <taxon>Nematoda</taxon>
        <taxon>Chromadorea</taxon>
        <taxon>Rhabditida</taxon>
        <taxon>Rhabditina</taxon>
        <taxon>Rhabditomorpha</taxon>
        <taxon>Rhabditoidea</taxon>
        <taxon>Rhabditidae</taxon>
        <taxon>Peloderinae</taxon>
        <taxon>Caenorhabditis</taxon>
    </lineage>
</organism>
<dbReference type="WBParaSite" id="Csp11.Scaffold629.g9277.t1">
    <property type="protein sequence ID" value="Csp11.Scaffold629.g9277.t1"/>
    <property type="gene ID" value="Csp11.Scaffold629.g9277"/>
</dbReference>
<dbReference type="AlphaFoldDB" id="A0A1I7UH53"/>
<feature type="compositionally biased region" description="Polar residues" evidence="1">
    <location>
        <begin position="61"/>
        <end position="84"/>
    </location>
</feature>
<feature type="compositionally biased region" description="Basic and acidic residues" evidence="1">
    <location>
        <begin position="1"/>
        <end position="19"/>
    </location>
</feature>
<feature type="region of interest" description="Disordered" evidence="1">
    <location>
        <begin position="44"/>
        <end position="84"/>
    </location>
</feature>
<feature type="region of interest" description="Disordered" evidence="1">
    <location>
        <begin position="1"/>
        <end position="22"/>
    </location>
</feature>
<dbReference type="STRING" id="1561998.A0A1I7UH53"/>
<evidence type="ECO:0000313" key="3">
    <source>
        <dbReference type="WBParaSite" id="Csp11.Scaffold629.g9277.t1"/>
    </source>
</evidence>
<evidence type="ECO:0000256" key="1">
    <source>
        <dbReference type="SAM" id="MobiDB-lite"/>
    </source>
</evidence>